<reference evidence="2 3" key="1">
    <citation type="submission" date="2019-01" db="EMBL/GenBank/DDBJ databases">
        <title>Lujinxingia litoralis gen. nov., sp. nov. and Lujinxingia sediminis gen. nov., sp. nov., new members in the order Bradymonadales, isolated from coastal sediment.</title>
        <authorList>
            <person name="Li C.-M."/>
        </authorList>
    </citation>
    <scope>NUCLEOTIDE SEQUENCE [LARGE SCALE GENOMIC DNA]</scope>
    <source>
        <strain evidence="2 3">SEH01</strain>
    </source>
</reference>
<dbReference type="RefSeq" id="WP_127780513.1">
    <property type="nucleotide sequence ID" value="NZ_SADD01000007.1"/>
</dbReference>
<sequence>MLNLCGRTFYVFGVVLTVFEVEGKSHDAGGGYDLVASFLELGMAFVGCSFWGKCVPFGSCESLVFIKQERAVEMGLNTHIENYLEYYFDSDVDARYAVLIHGKWGVGKTFFVNRLKEHWEGTFDDAQILYVSLYGVAKVSDIQDQFFAQMHPVLASKPARIFALLGKDAMRFAYRAPLSHEDKSSVTTSLQAKGVADAVSGWLSEVKGHILIFDDLERCSMSLDVVLGYINSFVEHHGCKVVILANEDEIRTLVGVEGGGDGKQRRYQLVKEKLVGKGFHLQPDVDSAVKSFLRDMKPGVEPVVSPFLEMIVQIHQASGTENLRHLRSTFEEFQRLLMLFPKDVVGAFEVCGEDSPEYLFLKVVIEELTIMLHEVKSGCLSVKDVPRFRSAMLRVAMQSGKESEPYSQRDIEEFGEELLRAAVQAVPKYKAFIHWTTPVGLLPITWGKFFAFSFVPSDELKDGFESFVVPYRGRREPWERLIHVWELDDSEYDDAMRFVDDELAHYGEHRLGVLLHIFGVKVDLALTGHPDYDVKRVVREAKAYVSELKGRRGLVLGPDADRYAGGLIGSMYKNRQFDAWESDEFQEIHRFAVECFEKQQQDLLVECAKLKVVANLHDSQWLYENLTRARSKGEYADVPVLASLEQSQFVSAFELLSLGDRLSVVGVLKARYESRLPDELKRLCAERPLIDALVASVEKARSRHGKATWLAGRVILERLEEVQSQLTSVELVDESEQVLSEAKGAEAVSDESP</sequence>
<proteinExistence type="predicted"/>
<evidence type="ECO:0000313" key="3">
    <source>
        <dbReference type="Proteomes" id="UP000282926"/>
    </source>
</evidence>
<feature type="domain" description="KAP NTPase" evidence="1">
    <location>
        <begin position="210"/>
        <end position="296"/>
    </location>
</feature>
<evidence type="ECO:0000259" key="1">
    <source>
        <dbReference type="Pfam" id="PF07693"/>
    </source>
</evidence>
<dbReference type="EMBL" id="SADD01000007">
    <property type="protein sequence ID" value="RVU43102.1"/>
    <property type="molecule type" value="Genomic_DNA"/>
</dbReference>
<protein>
    <recommendedName>
        <fullName evidence="1">KAP NTPase domain-containing protein</fullName>
    </recommendedName>
</protein>
<dbReference type="SUPFAM" id="SSF52540">
    <property type="entry name" value="P-loop containing nucleoside triphosphate hydrolases"/>
    <property type="match status" value="1"/>
</dbReference>
<name>A0ABY0CS32_9DELT</name>
<comment type="caution">
    <text evidence="2">The sequence shown here is derived from an EMBL/GenBank/DDBJ whole genome shotgun (WGS) entry which is preliminary data.</text>
</comment>
<dbReference type="Pfam" id="PF07693">
    <property type="entry name" value="KAP_NTPase"/>
    <property type="match status" value="2"/>
</dbReference>
<dbReference type="Proteomes" id="UP000282926">
    <property type="component" value="Unassembled WGS sequence"/>
</dbReference>
<accession>A0ABY0CS32</accession>
<dbReference type="Gene3D" id="3.40.50.300">
    <property type="entry name" value="P-loop containing nucleotide triphosphate hydrolases"/>
    <property type="match status" value="1"/>
</dbReference>
<dbReference type="InterPro" id="IPR011646">
    <property type="entry name" value="KAP_P-loop"/>
</dbReference>
<evidence type="ECO:0000313" key="2">
    <source>
        <dbReference type="EMBL" id="RVU43102.1"/>
    </source>
</evidence>
<gene>
    <name evidence="2" type="ORF">EA187_12875</name>
</gene>
<keyword evidence="3" id="KW-1185">Reference proteome</keyword>
<dbReference type="InterPro" id="IPR027417">
    <property type="entry name" value="P-loop_NTPase"/>
</dbReference>
<organism evidence="2 3">
    <name type="scientific">Lujinxingia sediminis</name>
    <dbReference type="NCBI Taxonomy" id="2480984"/>
    <lineage>
        <taxon>Bacteria</taxon>
        <taxon>Deltaproteobacteria</taxon>
        <taxon>Bradymonadales</taxon>
        <taxon>Lujinxingiaceae</taxon>
        <taxon>Lujinxingia</taxon>
    </lineage>
</organism>
<feature type="domain" description="KAP NTPase" evidence="1">
    <location>
        <begin position="80"/>
        <end position="156"/>
    </location>
</feature>